<dbReference type="Proteomes" id="UP000037685">
    <property type="component" value="Unassembled WGS sequence"/>
</dbReference>
<dbReference type="InterPro" id="IPR003783">
    <property type="entry name" value="Regulatory_RecX"/>
</dbReference>
<dbReference type="EMBL" id="LHCI01000106">
    <property type="protein sequence ID" value="KOX91050.1"/>
    <property type="molecule type" value="Genomic_DNA"/>
</dbReference>
<organism evidence="8 9">
    <name type="scientific">Thermus aquaticus</name>
    <dbReference type="NCBI Taxonomy" id="271"/>
    <lineage>
        <taxon>Bacteria</taxon>
        <taxon>Thermotogati</taxon>
        <taxon>Deinococcota</taxon>
        <taxon>Deinococci</taxon>
        <taxon>Thermales</taxon>
        <taxon>Thermaceae</taxon>
        <taxon>Thermus</taxon>
    </lineage>
</organism>
<dbReference type="Pfam" id="PF21982">
    <property type="entry name" value="RecX_HTH1"/>
    <property type="match status" value="1"/>
</dbReference>
<keyword evidence="4 5" id="KW-0963">Cytoplasm</keyword>
<comment type="similarity">
    <text evidence="2 5">Belongs to the RecX family.</text>
</comment>
<dbReference type="HAMAP" id="MF_01114">
    <property type="entry name" value="RecX"/>
    <property type="match status" value="1"/>
</dbReference>
<dbReference type="Gene3D" id="1.10.10.10">
    <property type="entry name" value="Winged helix-like DNA-binding domain superfamily/Winged helix DNA-binding domain"/>
    <property type="match status" value="2"/>
</dbReference>
<evidence type="ECO:0000256" key="5">
    <source>
        <dbReference type="HAMAP-Rule" id="MF_01114"/>
    </source>
</evidence>
<comment type="caution">
    <text evidence="8">The sequence shown here is derived from an EMBL/GenBank/DDBJ whole genome shotgun (WGS) entry which is preliminary data.</text>
</comment>
<evidence type="ECO:0000256" key="4">
    <source>
        <dbReference type="ARBA" id="ARBA00022490"/>
    </source>
</evidence>
<dbReference type="PANTHER" id="PTHR33602">
    <property type="entry name" value="REGULATORY PROTEIN RECX FAMILY PROTEIN"/>
    <property type="match status" value="1"/>
</dbReference>
<comment type="subcellular location">
    <subcellularLocation>
        <location evidence="1 5">Cytoplasm</location>
    </subcellularLocation>
</comment>
<dbReference type="Pfam" id="PF02631">
    <property type="entry name" value="RecX_HTH2"/>
    <property type="match status" value="1"/>
</dbReference>
<dbReference type="InterPro" id="IPR053924">
    <property type="entry name" value="RecX_HTH_2nd"/>
</dbReference>
<evidence type="ECO:0000259" key="7">
    <source>
        <dbReference type="Pfam" id="PF21982"/>
    </source>
</evidence>
<feature type="domain" description="RecX first three-helical" evidence="7">
    <location>
        <begin position="6"/>
        <end position="44"/>
    </location>
</feature>
<reference evidence="8 9" key="1">
    <citation type="submission" date="2015-07" db="EMBL/GenBank/DDBJ databases">
        <authorList>
            <person name="Noorani M."/>
        </authorList>
    </citation>
    <scope>NUCLEOTIDE SEQUENCE [LARGE SCALE GENOMIC DNA]</scope>
    <source>
        <strain evidence="9">ATCC 25104 / DSM 625 / JCM 10724 / NBRC 103206 / NCIMB 11243 / YT-1</strain>
    </source>
</reference>
<gene>
    <name evidence="5 8" type="primary">recX</name>
    <name evidence="8" type="ORF">BVI061214_02254</name>
</gene>
<feature type="domain" description="RecX second three-helical" evidence="6">
    <location>
        <begin position="51"/>
        <end position="89"/>
    </location>
</feature>
<dbReference type="PANTHER" id="PTHR33602:SF1">
    <property type="entry name" value="REGULATORY PROTEIN RECX FAMILY PROTEIN"/>
    <property type="match status" value="1"/>
</dbReference>
<evidence type="ECO:0000256" key="3">
    <source>
        <dbReference type="ARBA" id="ARBA00018111"/>
    </source>
</evidence>
<sequence>MERAAALAHALRLLARRAMSEARLKEKLLARFAPEEIEEALERLKAMGYLDDRAFAETYVATRARYGPMKLRRLLLAQGVGEEIVEAVLPKEEDVLQAALKVLRRYPRRGDKAKAVRFLKGRGFPLGVALEAYRLVKEEESG</sequence>
<dbReference type="RefSeq" id="WP_053768463.1">
    <property type="nucleotide sequence ID" value="NZ_LHCI01000106.1"/>
</dbReference>
<protein>
    <recommendedName>
        <fullName evidence="3 5">Regulatory protein RecX</fullName>
    </recommendedName>
</protein>
<accession>A0A0N0BMH9</accession>
<dbReference type="GO" id="GO:0006282">
    <property type="term" value="P:regulation of DNA repair"/>
    <property type="evidence" value="ECO:0007669"/>
    <property type="project" value="UniProtKB-UniRule"/>
</dbReference>
<name>A0A0N0BMH9_THEAQ</name>
<dbReference type="AlphaFoldDB" id="A0A0N0BMH9"/>
<evidence type="ECO:0000259" key="6">
    <source>
        <dbReference type="Pfam" id="PF02631"/>
    </source>
</evidence>
<evidence type="ECO:0000256" key="2">
    <source>
        <dbReference type="ARBA" id="ARBA00009695"/>
    </source>
</evidence>
<dbReference type="InterPro" id="IPR036388">
    <property type="entry name" value="WH-like_DNA-bd_sf"/>
</dbReference>
<dbReference type="PATRIC" id="fig|271.14.peg.2329"/>
<comment type="function">
    <text evidence="5">Modulates RecA activity.</text>
</comment>
<evidence type="ECO:0000313" key="8">
    <source>
        <dbReference type="EMBL" id="KOX91050.1"/>
    </source>
</evidence>
<evidence type="ECO:0000256" key="1">
    <source>
        <dbReference type="ARBA" id="ARBA00004496"/>
    </source>
</evidence>
<evidence type="ECO:0000313" key="9">
    <source>
        <dbReference type="Proteomes" id="UP000037685"/>
    </source>
</evidence>
<dbReference type="InterPro" id="IPR053926">
    <property type="entry name" value="RecX_HTH_1st"/>
</dbReference>
<proteinExistence type="inferred from homology"/>
<dbReference type="GO" id="GO:0005737">
    <property type="term" value="C:cytoplasm"/>
    <property type="evidence" value="ECO:0007669"/>
    <property type="project" value="UniProtKB-SubCell"/>
</dbReference>